<evidence type="ECO:0000313" key="1">
    <source>
        <dbReference type="EMBL" id="KAL5107043.1"/>
    </source>
</evidence>
<organism evidence="1 2">
    <name type="scientific">Taenia crassiceps</name>
    <dbReference type="NCBI Taxonomy" id="6207"/>
    <lineage>
        <taxon>Eukaryota</taxon>
        <taxon>Metazoa</taxon>
        <taxon>Spiralia</taxon>
        <taxon>Lophotrochozoa</taxon>
        <taxon>Platyhelminthes</taxon>
        <taxon>Cestoda</taxon>
        <taxon>Eucestoda</taxon>
        <taxon>Cyclophyllidea</taxon>
        <taxon>Taeniidae</taxon>
        <taxon>Taenia</taxon>
    </lineage>
</organism>
<reference evidence="1 2" key="1">
    <citation type="journal article" date="2022" name="Front. Cell. Infect. Microbiol.">
        <title>The Genomes of Two Strains of Taenia crassiceps the Animal Model for the Study of Human Cysticercosis.</title>
        <authorList>
            <person name="Bobes R.J."/>
            <person name="Estrada K."/>
            <person name="Rios-Valencia D.G."/>
            <person name="Calderon-Gallegos A."/>
            <person name="de la Torre P."/>
            <person name="Carrero J.C."/>
            <person name="Sanchez-Flores A."/>
            <person name="Laclette J.P."/>
        </authorList>
    </citation>
    <scope>NUCLEOTIDE SEQUENCE [LARGE SCALE GENOMIC DNA]</scope>
    <source>
        <strain evidence="1">WFUcys</strain>
    </source>
</reference>
<dbReference type="Proteomes" id="UP001651158">
    <property type="component" value="Unassembled WGS sequence"/>
</dbReference>
<accession>A0ABR4QBB7</accession>
<dbReference type="EMBL" id="JAKROA010000005">
    <property type="protein sequence ID" value="KAL5107043.1"/>
    <property type="molecule type" value="Genomic_DNA"/>
</dbReference>
<name>A0ABR4QBB7_9CEST</name>
<sequence>MLLHRYRYSYSPLFGTRISLLMKKKHLRKITLPRHLLPAPNVSTVFATLPNKKNNSGSGLRRCIGFRYLSSTHIDAYVSGNSFTRISERWVLRNAAS</sequence>
<gene>
    <name evidence="1" type="ORF">TcWFU_008144</name>
</gene>
<proteinExistence type="predicted"/>
<evidence type="ECO:0000313" key="2">
    <source>
        <dbReference type="Proteomes" id="UP001651158"/>
    </source>
</evidence>
<keyword evidence="2" id="KW-1185">Reference proteome</keyword>
<comment type="caution">
    <text evidence="1">The sequence shown here is derived from an EMBL/GenBank/DDBJ whole genome shotgun (WGS) entry which is preliminary data.</text>
</comment>
<protein>
    <submittedName>
        <fullName evidence="1">Uncharacterized protein</fullName>
    </submittedName>
</protein>